<dbReference type="InterPro" id="IPR051201">
    <property type="entry name" value="Chloro_Bact_Ser_Proteases"/>
</dbReference>
<dbReference type="RefSeq" id="WP_178366342.1">
    <property type="nucleotide sequence ID" value="NZ_JACADJ010000019.1"/>
</dbReference>
<dbReference type="PANTHER" id="PTHR43343:SF3">
    <property type="entry name" value="PROTEASE DO-LIKE 8, CHLOROPLASTIC"/>
    <property type="match status" value="1"/>
</dbReference>
<reference evidence="5 6" key="1">
    <citation type="submission" date="2020-06" db="EMBL/GenBank/DDBJ databases">
        <title>High-quality draft genome of sulfate reducer Desulfobacter latus type strain AcrS2 isolated from marine sediment.</title>
        <authorList>
            <person name="Hoppe M."/>
            <person name="Larsen C.K."/>
            <person name="Marshall I.P.G."/>
            <person name="Schramm A."/>
            <person name="Marietou A.G."/>
        </authorList>
    </citation>
    <scope>NUCLEOTIDE SEQUENCE [LARGE SCALE GENOMIC DNA]</scope>
    <source>
        <strain evidence="5 6">AcRS2</strain>
    </source>
</reference>
<dbReference type="InterPro" id="IPR043504">
    <property type="entry name" value="Peptidase_S1_PA_chymotrypsin"/>
</dbReference>
<evidence type="ECO:0000256" key="4">
    <source>
        <dbReference type="SAM" id="SignalP"/>
    </source>
</evidence>
<sequence length="269" mass="29262">MRVYFSIITIILAFLVFPASAQEHALFQGRDDYMADLISKIKASTVSVGTYSFKDVPMTRFRGTGFAIGDGSRIVTNHHVIRGIKEKKRMFYLRIFHKNLPGKGVKAVLVAEDPFHDLAILEMAGKLAPLPMAAEGTLKEGHQVAFTGFPIGFVLGLNATTHTGIVSAIAPVILPSPHGSLIKGEMIKYLEHPWDIIQLDAVAFPGNSGSPVYRVATGHVVGVINKVFVKGKKEHVLKEPTGITYAVPVSFVRKLDRSINPAAKSKHPG</sequence>
<dbReference type="AlphaFoldDB" id="A0A850T9K4"/>
<dbReference type="Proteomes" id="UP000553343">
    <property type="component" value="Unassembled WGS sequence"/>
</dbReference>
<evidence type="ECO:0000256" key="1">
    <source>
        <dbReference type="ARBA" id="ARBA00010541"/>
    </source>
</evidence>
<protein>
    <submittedName>
        <fullName evidence="5">Trypsin-like peptidase domain-containing protein</fullName>
    </submittedName>
</protein>
<dbReference type="SUPFAM" id="SSF50494">
    <property type="entry name" value="Trypsin-like serine proteases"/>
    <property type="match status" value="1"/>
</dbReference>
<comment type="similarity">
    <text evidence="1">Belongs to the peptidase S1C family.</text>
</comment>
<dbReference type="InterPro" id="IPR009003">
    <property type="entry name" value="Peptidase_S1_PA"/>
</dbReference>
<dbReference type="PANTHER" id="PTHR43343">
    <property type="entry name" value="PEPTIDASE S12"/>
    <property type="match status" value="1"/>
</dbReference>
<keyword evidence="6" id="KW-1185">Reference proteome</keyword>
<accession>A0A850T9K4</accession>
<evidence type="ECO:0000313" key="6">
    <source>
        <dbReference type="Proteomes" id="UP000553343"/>
    </source>
</evidence>
<dbReference type="GO" id="GO:0008233">
    <property type="term" value="F:peptidase activity"/>
    <property type="evidence" value="ECO:0007669"/>
    <property type="project" value="UniProtKB-KW"/>
</dbReference>
<gene>
    <name evidence="5" type="ORF">HXW94_07790</name>
</gene>
<dbReference type="GO" id="GO:0006508">
    <property type="term" value="P:proteolysis"/>
    <property type="evidence" value="ECO:0007669"/>
    <property type="project" value="UniProtKB-KW"/>
</dbReference>
<organism evidence="5 6">
    <name type="scientific">Desulfobacter latus</name>
    <dbReference type="NCBI Taxonomy" id="2292"/>
    <lineage>
        <taxon>Bacteria</taxon>
        <taxon>Pseudomonadati</taxon>
        <taxon>Thermodesulfobacteriota</taxon>
        <taxon>Desulfobacteria</taxon>
        <taxon>Desulfobacterales</taxon>
        <taxon>Desulfobacteraceae</taxon>
        <taxon>Desulfobacter</taxon>
    </lineage>
</organism>
<dbReference type="Gene3D" id="2.40.10.10">
    <property type="entry name" value="Trypsin-like serine proteases"/>
    <property type="match status" value="2"/>
</dbReference>
<feature type="signal peptide" evidence="4">
    <location>
        <begin position="1"/>
        <end position="21"/>
    </location>
</feature>
<dbReference type="EMBL" id="JACADJ010000019">
    <property type="protein sequence ID" value="NWH04887.1"/>
    <property type="molecule type" value="Genomic_DNA"/>
</dbReference>
<evidence type="ECO:0000313" key="5">
    <source>
        <dbReference type="EMBL" id="NWH04887.1"/>
    </source>
</evidence>
<name>A0A850T9K4_9BACT</name>
<proteinExistence type="inferred from homology"/>
<evidence type="ECO:0000256" key="3">
    <source>
        <dbReference type="ARBA" id="ARBA00022801"/>
    </source>
</evidence>
<keyword evidence="2" id="KW-0645">Protease</keyword>
<comment type="caution">
    <text evidence="5">The sequence shown here is derived from an EMBL/GenBank/DDBJ whole genome shotgun (WGS) entry which is preliminary data.</text>
</comment>
<feature type="chain" id="PRO_5032811302" evidence="4">
    <location>
        <begin position="22"/>
        <end position="269"/>
    </location>
</feature>
<keyword evidence="3" id="KW-0378">Hydrolase</keyword>
<evidence type="ECO:0000256" key="2">
    <source>
        <dbReference type="ARBA" id="ARBA00022670"/>
    </source>
</evidence>
<keyword evidence="4" id="KW-0732">Signal</keyword>
<dbReference type="Pfam" id="PF13365">
    <property type="entry name" value="Trypsin_2"/>
    <property type="match status" value="1"/>
</dbReference>